<dbReference type="EMBL" id="CP062222">
    <property type="protein sequence ID" value="QTC91221.1"/>
    <property type="molecule type" value="Genomic_DNA"/>
</dbReference>
<evidence type="ECO:0000256" key="1">
    <source>
        <dbReference type="SAM" id="MobiDB-lite"/>
    </source>
</evidence>
<name>A0A975C4N2_9CAUL</name>
<accession>A0A975C4N2</accession>
<dbReference type="AlphaFoldDB" id="A0A975C4N2"/>
<proteinExistence type="predicted"/>
<organism evidence="2 3">
    <name type="scientific">Brevundimonas goettingensis</name>
    <dbReference type="NCBI Taxonomy" id="2774190"/>
    <lineage>
        <taxon>Bacteria</taxon>
        <taxon>Pseudomonadati</taxon>
        <taxon>Pseudomonadota</taxon>
        <taxon>Alphaproteobacteria</taxon>
        <taxon>Caulobacterales</taxon>
        <taxon>Caulobacteraceae</taxon>
        <taxon>Brevundimonas</taxon>
    </lineage>
</organism>
<dbReference type="KEGG" id="bgoe:IFJ75_18820"/>
<evidence type="ECO:0000313" key="3">
    <source>
        <dbReference type="Proteomes" id="UP000663918"/>
    </source>
</evidence>
<keyword evidence="3" id="KW-1185">Reference proteome</keyword>
<dbReference type="Proteomes" id="UP000663918">
    <property type="component" value="Chromosome"/>
</dbReference>
<feature type="region of interest" description="Disordered" evidence="1">
    <location>
        <begin position="1"/>
        <end position="25"/>
    </location>
</feature>
<evidence type="ECO:0000313" key="2">
    <source>
        <dbReference type="EMBL" id="QTC91221.1"/>
    </source>
</evidence>
<gene>
    <name evidence="2" type="ORF">IFJ75_18820</name>
</gene>
<sequence>MSEGESVAASRSVAEDGAPGQGAGMKAAAVSAVMAGLALAGCTPEGDTPTNPAQPPKPVLGRDVYWDYLPAADWAENLPVLALARRGPIYPTAPDVVLAIWCRDQNRIELPAVFNTGDVNPSRGRKRSACRAEA</sequence>
<dbReference type="RefSeq" id="WP_207870317.1">
    <property type="nucleotide sequence ID" value="NZ_CP062222.1"/>
</dbReference>
<reference evidence="2" key="1">
    <citation type="submission" date="2020-09" db="EMBL/GenBank/DDBJ databases">
        <title>Brevundimonas sp. LVF2 isolated from a puddle in Goettingen, Germany.</title>
        <authorList>
            <person name="Friedrich I."/>
            <person name="Klassen A."/>
            <person name="Hannes N."/>
            <person name="Schneider D."/>
            <person name="Hertel R."/>
            <person name="Daniel R."/>
        </authorList>
    </citation>
    <scope>NUCLEOTIDE SEQUENCE</scope>
    <source>
        <strain evidence="2">LVF2</strain>
    </source>
</reference>
<protein>
    <submittedName>
        <fullName evidence="2">Uncharacterized protein</fullName>
    </submittedName>
</protein>